<comment type="caution">
    <text evidence="2">The sequence shown here is derived from an EMBL/GenBank/DDBJ whole genome shotgun (WGS) entry which is preliminary data.</text>
</comment>
<reference evidence="2 3" key="1">
    <citation type="submission" date="2017-09" db="EMBL/GenBank/DDBJ databases">
        <title>Depth-based differentiation of microbial function through sediment-hosted aquifers and enrichment of novel symbionts in the deep terrestrial subsurface.</title>
        <authorList>
            <person name="Probst A.J."/>
            <person name="Ladd B."/>
            <person name="Jarett J.K."/>
            <person name="Geller-Mcgrath D.E."/>
            <person name="Sieber C.M."/>
            <person name="Emerson J.B."/>
            <person name="Anantharaman K."/>
            <person name="Thomas B.C."/>
            <person name="Malmstrom R."/>
            <person name="Stieglmeier M."/>
            <person name="Klingl A."/>
            <person name="Woyke T."/>
            <person name="Ryan C.M."/>
            <person name="Banfield J.F."/>
        </authorList>
    </citation>
    <scope>NUCLEOTIDE SEQUENCE [LARGE SCALE GENOMIC DNA]</scope>
    <source>
        <strain evidence="2">CG11_big_fil_rev_8_21_14_0_20_39_10</strain>
    </source>
</reference>
<evidence type="ECO:0000313" key="3">
    <source>
        <dbReference type="Proteomes" id="UP000230869"/>
    </source>
</evidence>
<dbReference type="PROSITE" id="PS51462">
    <property type="entry name" value="NUDIX"/>
    <property type="match status" value="1"/>
</dbReference>
<dbReference type="AlphaFoldDB" id="A0A2M6KAA4"/>
<evidence type="ECO:0000313" key="2">
    <source>
        <dbReference type="EMBL" id="PIR13963.1"/>
    </source>
</evidence>
<evidence type="ECO:0000259" key="1">
    <source>
        <dbReference type="PROSITE" id="PS51462"/>
    </source>
</evidence>
<accession>A0A2M6KAA4</accession>
<feature type="domain" description="Nudix hydrolase" evidence="1">
    <location>
        <begin position="60"/>
        <end position="206"/>
    </location>
</feature>
<dbReference type="Gene3D" id="3.90.79.10">
    <property type="entry name" value="Nucleoside Triphosphate Pyrophosphohydrolase"/>
    <property type="match status" value="1"/>
</dbReference>
<proteinExistence type="predicted"/>
<organism evidence="2 3">
    <name type="scientific">Candidatus Falkowbacteria bacterium CG11_big_fil_rev_8_21_14_0_20_39_10</name>
    <dbReference type="NCBI Taxonomy" id="1974570"/>
    <lineage>
        <taxon>Bacteria</taxon>
        <taxon>Candidatus Falkowiibacteriota</taxon>
    </lineage>
</organism>
<dbReference type="EMBL" id="PCWW01000009">
    <property type="protein sequence ID" value="PIR13963.1"/>
    <property type="molecule type" value="Genomic_DNA"/>
</dbReference>
<name>A0A2M6KAA4_9BACT</name>
<protein>
    <recommendedName>
        <fullName evidence="1">Nudix hydrolase domain-containing protein</fullName>
    </recommendedName>
</protein>
<gene>
    <name evidence="2" type="ORF">COV49_00480</name>
</gene>
<dbReference type="InterPro" id="IPR000086">
    <property type="entry name" value="NUDIX_hydrolase_dom"/>
</dbReference>
<dbReference type="Proteomes" id="UP000230869">
    <property type="component" value="Unassembled WGS sequence"/>
</dbReference>
<sequence length="221" mass="25559">MGKKNRTVLVAKIEDIFQSIGRFSGYMHFDDSQEAIRAVSAIERRSFWMSEDKAEKMENIRELIGYVLIVNPKTKKVFVYQRAGKKSDYKETRLQGKWSCGIGGHIEMEDFDNKGEAQKIFQGTLLEIWGETDCHTNYFQPIAIGFISVDTKRVDQDHFGVVYLQYTTQRKLTIKKEIQQGRFFSFSEFEKLVKDSKQSPSVVSVETWSKLCLKPLANILC</sequence>